<dbReference type="EMBL" id="BIFH01000030">
    <property type="protein sequence ID" value="GCD98879.1"/>
    <property type="molecule type" value="Genomic_DNA"/>
</dbReference>
<accession>A0A401YWC1</accession>
<gene>
    <name evidence="2" type="ORF">EHYA_06590</name>
</gene>
<name>A0A401YWC1_9ACTN</name>
<dbReference type="Proteomes" id="UP000286931">
    <property type="component" value="Unassembled WGS sequence"/>
</dbReference>
<comment type="caution">
    <text evidence="2">The sequence shown here is derived from an EMBL/GenBank/DDBJ whole genome shotgun (WGS) entry which is preliminary data.</text>
</comment>
<protein>
    <submittedName>
        <fullName evidence="2">Uncharacterized protein</fullName>
    </submittedName>
</protein>
<organism evidence="2 3">
    <name type="scientific">Embleya hyalina</name>
    <dbReference type="NCBI Taxonomy" id="516124"/>
    <lineage>
        <taxon>Bacteria</taxon>
        <taxon>Bacillati</taxon>
        <taxon>Actinomycetota</taxon>
        <taxon>Actinomycetes</taxon>
        <taxon>Kitasatosporales</taxon>
        <taxon>Streptomycetaceae</taxon>
        <taxon>Embleya</taxon>
    </lineage>
</organism>
<feature type="compositionally biased region" description="Basic and acidic residues" evidence="1">
    <location>
        <begin position="160"/>
        <end position="169"/>
    </location>
</feature>
<evidence type="ECO:0000313" key="2">
    <source>
        <dbReference type="EMBL" id="GCD98879.1"/>
    </source>
</evidence>
<feature type="region of interest" description="Disordered" evidence="1">
    <location>
        <begin position="1"/>
        <end position="319"/>
    </location>
</feature>
<proteinExistence type="predicted"/>
<dbReference type="AlphaFoldDB" id="A0A401YWC1"/>
<feature type="compositionally biased region" description="Basic residues" evidence="1">
    <location>
        <begin position="217"/>
        <end position="235"/>
    </location>
</feature>
<feature type="compositionally biased region" description="Pro residues" evidence="1">
    <location>
        <begin position="274"/>
        <end position="287"/>
    </location>
</feature>
<keyword evidence="3" id="KW-1185">Reference proteome</keyword>
<sequence>MSAPFRTAHRTHPLPPSRPPRSPRFHNLRPTHTVLTAPSPRHPPGASAPTSRADAAIDARSAESGGAAKCGPDGPERSGGTAGPERGAALFSEERSGGEKRVVPREPARSAQQKAPPPTRLRPREGLALRLGSAGGLRHDSAPRGACATTPAPRGASRLRPHEVRHDSGPARGPRRGSPSEWLLLRFAPSSGESGGVATTHCLGRPTSPRFAAGGRGRGRRGRRPARGPRGRTRSPRGPGNGVRLHRISCSACHGPFEPSTTAPARPPRSAHPLDPPAPSIPPPPRSAHPLNPSTPSIPPPPRSAHPLNPSTPSIPPPT</sequence>
<feature type="compositionally biased region" description="Basic and acidic residues" evidence="1">
    <location>
        <begin position="92"/>
        <end position="108"/>
    </location>
</feature>
<evidence type="ECO:0000313" key="3">
    <source>
        <dbReference type="Proteomes" id="UP000286931"/>
    </source>
</evidence>
<evidence type="ECO:0000256" key="1">
    <source>
        <dbReference type="SAM" id="MobiDB-lite"/>
    </source>
</evidence>
<reference evidence="2 3" key="1">
    <citation type="submission" date="2018-12" db="EMBL/GenBank/DDBJ databases">
        <title>Draft genome sequence of Embleya hyalina NBRC 13850T.</title>
        <authorList>
            <person name="Komaki H."/>
            <person name="Hosoyama A."/>
            <person name="Kimura A."/>
            <person name="Ichikawa N."/>
            <person name="Tamura T."/>
        </authorList>
    </citation>
    <scope>NUCLEOTIDE SEQUENCE [LARGE SCALE GENOMIC DNA]</scope>
    <source>
        <strain evidence="2 3">NBRC 13850</strain>
    </source>
</reference>